<evidence type="ECO:0000313" key="2">
    <source>
        <dbReference type="EMBL" id="KAG2312305.1"/>
    </source>
</evidence>
<reference evidence="2 3" key="1">
    <citation type="submission" date="2020-02" db="EMBL/GenBank/DDBJ databases">
        <authorList>
            <person name="Ma Q."/>
            <person name="Huang Y."/>
            <person name="Song X."/>
            <person name="Pei D."/>
        </authorList>
    </citation>
    <scope>NUCLEOTIDE SEQUENCE [LARGE SCALE GENOMIC DNA]</scope>
    <source>
        <strain evidence="2">Sxm20200214</strain>
        <tissue evidence="2">Leaf</tissue>
    </source>
</reference>
<gene>
    <name evidence="2" type="ORF">Bca52824_023862</name>
</gene>
<feature type="compositionally biased region" description="Pro residues" evidence="1">
    <location>
        <begin position="28"/>
        <end position="39"/>
    </location>
</feature>
<accession>A0A8X7VJ46</accession>
<dbReference type="AlphaFoldDB" id="A0A8X7VJ46"/>
<comment type="caution">
    <text evidence="2">The sequence shown here is derived from an EMBL/GenBank/DDBJ whole genome shotgun (WGS) entry which is preliminary data.</text>
</comment>
<feature type="compositionally biased region" description="Polar residues" evidence="1">
    <location>
        <begin position="43"/>
        <end position="69"/>
    </location>
</feature>
<dbReference type="EMBL" id="JAAMPC010000005">
    <property type="protein sequence ID" value="KAG2312305.1"/>
    <property type="molecule type" value="Genomic_DNA"/>
</dbReference>
<keyword evidence="3" id="KW-1185">Reference proteome</keyword>
<feature type="region of interest" description="Disordered" evidence="1">
    <location>
        <begin position="26"/>
        <end position="69"/>
    </location>
</feature>
<protein>
    <submittedName>
        <fullName evidence="2">Uncharacterized protein</fullName>
    </submittedName>
</protein>
<evidence type="ECO:0000313" key="3">
    <source>
        <dbReference type="Proteomes" id="UP000886595"/>
    </source>
</evidence>
<proteinExistence type="predicted"/>
<sequence length="112" mass="12323">MSPFEHCEVFVLVNGYEVYKKEFNHLSKPPPSCSAPPQPSVSHSQAQSENAHSSIEVQPQPSSIHSQAQSETSFVFSSYRRDSSLQWSSCSESAVAVVGVFIASSCRKSSRR</sequence>
<name>A0A8X7VJ46_BRACI</name>
<organism evidence="2 3">
    <name type="scientific">Brassica carinata</name>
    <name type="common">Ethiopian mustard</name>
    <name type="synonym">Abyssinian cabbage</name>
    <dbReference type="NCBI Taxonomy" id="52824"/>
    <lineage>
        <taxon>Eukaryota</taxon>
        <taxon>Viridiplantae</taxon>
        <taxon>Streptophyta</taxon>
        <taxon>Embryophyta</taxon>
        <taxon>Tracheophyta</taxon>
        <taxon>Spermatophyta</taxon>
        <taxon>Magnoliopsida</taxon>
        <taxon>eudicotyledons</taxon>
        <taxon>Gunneridae</taxon>
        <taxon>Pentapetalae</taxon>
        <taxon>rosids</taxon>
        <taxon>malvids</taxon>
        <taxon>Brassicales</taxon>
        <taxon>Brassicaceae</taxon>
        <taxon>Brassiceae</taxon>
        <taxon>Brassica</taxon>
    </lineage>
</organism>
<evidence type="ECO:0000256" key="1">
    <source>
        <dbReference type="SAM" id="MobiDB-lite"/>
    </source>
</evidence>
<dbReference type="Proteomes" id="UP000886595">
    <property type="component" value="Unassembled WGS sequence"/>
</dbReference>